<reference evidence="2" key="1">
    <citation type="submission" date="2020-12" db="EMBL/GenBank/DDBJ databases">
        <title>The genome sequence of Inhella sp. 1Y17.</title>
        <authorList>
            <person name="Liu Y."/>
        </authorList>
    </citation>
    <scope>NUCLEOTIDE SEQUENCE</scope>
    <source>
        <strain evidence="2">1Y17</strain>
    </source>
</reference>
<feature type="region of interest" description="Disordered" evidence="1">
    <location>
        <begin position="424"/>
        <end position="450"/>
    </location>
</feature>
<dbReference type="Pfam" id="PF06996">
    <property type="entry name" value="T6SS_TssG"/>
    <property type="match status" value="1"/>
</dbReference>
<dbReference type="AlphaFoldDB" id="A0A931J1D4"/>
<dbReference type="EMBL" id="JAEDAK010000008">
    <property type="protein sequence ID" value="MBH9577734.1"/>
    <property type="molecule type" value="Genomic_DNA"/>
</dbReference>
<dbReference type="InterPro" id="IPR010732">
    <property type="entry name" value="T6SS_TssG-like"/>
</dbReference>
<evidence type="ECO:0000313" key="3">
    <source>
        <dbReference type="Proteomes" id="UP000613266"/>
    </source>
</evidence>
<dbReference type="PANTHER" id="PTHR35564:SF4">
    <property type="entry name" value="CYTOPLASMIC PROTEIN"/>
    <property type="match status" value="1"/>
</dbReference>
<organism evidence="2 3">
    <name type="scientific">Inhella proteolytica</name>
    <dbReference type="NCBI Taxonomy" id="2795029"/>
    <lineage>
        <taxon>Bacteria</taxon>
        <taxon>Pseudomonadati</taxon>
        <taxon>Pseudomonadota</taxon>
        <taxon>Betaproteobacteria</taxon>
        <taxon>Burkholderiales</taxon>
        <taxon>Sphaerotilaceae</taxon>
        <taxon>Inhella</taxon>
    </lineage>
</organism>
<evidence type="ECO:0000256" key="1">
    <source>
        <dbReference type="SAM" id="MobiDB-lite"/>
    </source>
</evidence>
<sequence length="450" mass="49158">MARATRTPARRLSGAESQRLRGLLRSVLAGQGRTLEGLPSDWRSRWRVLRTVLARADAAAVLAALQLDQRLRRGLQDLPAQAWTTDQALAALGAEDVQPSLFAALRLLQAAQPGHERLGYSSNPDREAVRIDQALLLGFAPKEVVSLQGPDAKRARARVAQHALGLLGPNGAMPYAWTQHARDLQSGSQRQEDRQSFVAFLNVLQRRQLGLLYRAWADAQAVLGVDAELAAPEPGASQRPHAGHPLADRLAALAGLAHGPLAARDLIPPAFKQAFAATLSRRVRSPASLAGMLGHYFGLRVRVQEFRARWLPIPKEERSRLGQRFARLGQDAVAGAQVWDCSSRFRLVLGPLSLADYERFLPSAPAHQELRDLVALYVGPEWDWELQLVLRASDAPAARLAPPGAQGGQGLGWTQWLGRRAPGRDADDYCQPMRPSFDARPQGLHAPHGP</sequence>
<protein>
    <submittedName>
        <fullName evidence="2">Type VI secretion system baseplate subunit TssG</fullName>
    </submittedName>
</protein>
<dbReference type="PANTHER" id="PTHR35564">
    <property type="match status" value="1"/>
</dbReference>
<proteinExistence type="predicted"/>
<gene>
    <name evidence="2" type="primary">tssG</name>
    <name evidence="2" type="ORF">I7X39_12560</name>
</gene>
<dbReference type="NCBIfam" id="TIGR03347">
    <property type="entry name" value="VI_chp_1"/>
    <property type="match status" value="1"/>
</dbReference>
<dbReference type="RefSeq" id="WP_198111510.1">
    <property type="nucleotide sequence ID" value="NZ_JAEDAK010000008.1"/>
</dbReference>
<keyword evidence="3" id="KW-1185">Reference proteome</keyword>
<name>A0A931J1D4_9BURK</name>
<comment type="caution">
    <text evidence="2">The sequence shown here is derived from an EMBL/GenBank/DDBJ whole genome shotgun (WGS) entry which is preliminary data.</text>
</comment>
<accession>A0A931J1D4</accession>
<evidence type="ECO:0000313" key="2">
    <source>
        <dbReference type="EMBL" id="MBH9577734.1"/>
    </source>
</evidence>
<dbReference type="Proteomes" id="UP000613266">
    <property type="component" value="Unassembled WGS sequence"/>
</dbReference>